<evidence type="ECO:0000313" key="7">
    <source>
        <dbReference type="Proteomes" id="UP000002654"/>
    </source>
</evidence>
<dbReference type="PATRIC" id="fig|768679.9.peg.1429"/>
<comment type="subunit">
    <text evidence="4">Part of the 50S ribosomal subunit.</text>
</comment>
<protein>
    <recommendedName>
        <fullName evidence="4">Large ribosomal subunit protein uL30</fullName>
    </recommendedName>
</protein>
<dbReference type="GO" id="GO:0022625">
    <property type="term" value="C:cytosolic large ribosomal subunit"/>
    <property type="evidence" value="ECO:0007669"/>
    <property type="project" value="TreeGrafter"/>
</dbReference>
<dbReference type="GO" id="GO:0006412">
    <property type="term" value="P:translation"/>
    <property type="evidence" value="ECO:0007669"/>
    <property type="project" value="UniProtKB-UniRule"/>
</dbReference>
<dbReference type="OrthoDB" id="6379at2157"/>
<dbReference type="GO" id="GO:0003723">
    <property type="term" value="F:RNA binding"/>
    <property type="evidence" value="ECO:0007669"/>
    <property type="project" value="TreeGrafter"/>
</dbReference>
<evidence type="ECO:0000256" key="3">
    <source>
        <dbReference type="ARBA" id="ARBA00023274"/>
    </source>
</evidence>
<keyword evidence="7" id="KW-1185">Reference proteome</keyword>
<dbReference type="InterPro" id="IPR016082">
    <property type="entry name" value="Ribosomal_uL30_ferredoxin-like"/>
</dbReference>
<dbReference type="CDD" id="cd01657">
    <property type="entry name" value="Ribosomal_L7_archeal_euk"/>
    <property type="match status" value="1"/>
</dbReference>
<gene>
    <name evidence="6" type="primary">rpl30p</name>
    <name evidence="4" type="synonym">rpl30</name>
    <name evidence="6" type="ordered locus">TTX_1409</name>
</gene>
<evidence type="ECO:0000259" key="5">
    <source>
        <dbReference type="Pfam" id="PF00327"/>
    </source>
</evidence>
<dbReference type="PaxDb" id="768679-TTX_1409"/>
<organism evidence="6 7">
    <name type="scientific">Thermoproteus tenax (strain ATCC 35583 / DSM 2078 / JCM 9277 / NBRC 100435 / Kra 1)</name>
    <dbReference type="NCBI Taxonomy" id="768679"/>
    <lineage>
        <taxon>Archaea</taxon>
        <taxon>Thermoproteota</taxon>
        <taxon>Thermoprotei</taxon>
        <taxon>Thermoproteales</taxon>
        <taxon>Thermoproteaceae</taxon>
        <taxon>Thermoproteus</taxon>
    </lineage>
</organism>
<comment type="similarity">
    <text evidence="1 4">Belongs to the universal ribosomal protein uL30 family.</text>
</comment>
<dbReference type="GO" id="GO:0003735">
    <property type="term" value="F:structural constituent of ribosome"/>
    <property type="evidence" value="ECO:0007669"/>
    <property type="project" value="InterPro"/>
</dbReference>
<keyword evidence="2 4" id="KW-0689">Ribosomal protein</keyword>
<evidence type="ECO:0000313" key="6">
    <source>
        <dbReference type="EMBL" id="CCC82041.1"/>
    </source>
</evidence>
<dbReference type="EMBL" id="FN869859">
    <property type="protein sequence ID" value="CCC82041.1"/>
    <property type="molecule type" value="Genomic_DNA"/>
</dbReference>
<name>G4RKE6_THETK</name>
<evidence type="ECO:0000256" key="4">
    <source>
        <dbReference type="HAMAP-Rule" id="MF_01371"/>
    </source>
</evidence>
<accession>G4RKE6</accession>
<dbReference type="GO" id="GO:0000463">
    <property type="term" value="P:maturation of LSU-rRNA from tricistronic rRNA transcript (SSU-rRNA, 5.8S rRNA, LSU-rRNA)"/>
    <property type="evidence" value="ECO:0007669"/>
    <property type="project" value="TreeGrafter"/>
</dbReference>
<sequence>MTAVVEPKREEAQVYPRYAVVRIRGQIGVPRDVERALELLRVRRKFVMSLVVGKPDVEGLLLKAQNWITWGEIDADTLAEVLQRRGRIVGDKPLTLDHLKKYGWNSFEELALAFVSGEIERIACPRRGTWPRKDGKVLCVPYMKPFFRLHPPRGGLEDIKRSYAEGGDLGYRGPAINELILRMI</sequence>
<dbReference type="Gene3D" id="1.10.15.30">
    <property type="match status" value="1"/>
</dbReference>
<dbReference type="HOGENOM" id="CLU_055156_6_0_2"/>
<dbReference type="InterPro" id="IPR005997">
    <property type="entry name" value="Ribosomal_uL30_arc"/>
</dbReference>
<dbReference type="Pfam" id="PF00327">
    <property type="entry name" value="Ribosomal_L30"/>
    <property type="match status" value="1"/>
</dbReference>
<dbReference type="InterPro" id="IPR039699">
    <property type="entry name" value="Ribosomal_uL30"/>
</dbReference>
<dbReference type="HAMAP" id="MF_01371_A">
    <property type="entry name" value="Ribosomal_uL30_A"/>
    <property type="match status" value="1"/>
</dbReference>
<dbReference type="NCBIfam" id="NF004711">
    <property type="entry name" value="PRK06049.1"/>
    <property type="match status" value="1"/>
</dbReference>
<dbReference type="RefSeq" id="WP_014127296.1">
    <property type="nucleotide sequence ID" value="NC_016070.1"/>
</dbReference>
<dbReference type="AlphaFoldDB" id="G4RKE6"/>
<dbReference type="Gene3D" id="3.30.1390.20">
    <property type="entry name" value="Ribosomal protein L30, ferredoxin-like fold domain"/>
    <property type="match status" value="1"/>
</dbReference>
<dbReference type="InterPro" id="IPR035808">
    <property type="entry name" value="Ribosomal_uL30_euk_arc"/>
</dbReference>
<dbReference type="STRING" id="768679.TTX_1409"/>
<dbReference type="GeneID" id="11262288"/>
<dbReference type="eggNOG" id="arCOG04086">
    <property type="taxonomic scope" value="Archaea"/>
</dbReference>
<dbReference type="InterPro" id="IPR036919">
    <property type="entry name" value="Ribo_uL30_ferredoxin-like_sf"/>
</dbReference>
<reference evidence="6 7" key="1">
    <citation type="journal article" date="2011" name="PLoS ONE">
        <title>The complete genome sequence of Thermoproteus tenax: a physiologically versatile member of the Crenarchaeota.</title>
        <authorList>
            <person name="Siebers B."/>
            <person name="Zaparty M."/>
            <person name="Raddatz G."/>
            <person name="Tjaden B."/>
            <person name="Albers S.V."/>
            <person name="Bell S.D."/>
            <person name="Blombach F."/>
            <person name="Kletzin A."/>
            <person name="Kyrpides N."/>
            <person name="Lanz C."/>
            <person name="Plagens A."/>
            <person name="Rampp M."/>
            <person name="Rosinus A."/>
            <person name="von Jan M."/>
            <person name="Makarova K.S."/>
            <person name="Klenk H.P."/>
            <person name="Schuster S.C."/>
            <person name="Hensel R."/>
        </authorList>
    </citation>
    <scope>NUCLEOTIDE SEQUENCE [LARGE SCALE GENOMIC DNA]</scope>
    <source>
        <strain evidence="7">ATCC 35583 / DSM 2078 / JCM 9277 / NBRC 100435 / Kra 1</strain>
    </source>
</reference>
<proteinExistence type="inferred from homology"/>
<evidence type="ECO:0000256" key="2">
    <source>
        <dbReference type="ARBA" id="ARBA00022980"/>
    </source>
</evidence>
<dbReference type="PANTHER" id="PTHR11524">
    <property type="entry name" value="60S RIBOSOMAL PROTEIN L7"/>
    <property type="match status" value="1"/>
</dbReference>
<keyword evidence="3 4" id="KW-0687">Ribonucleoprotein</keyword>
<dbReference type="Proteomes" id="UP000002654">
    <property type="component" value="Chromosome"/>
</dbReference>
<evidence type="ECO:0000256" key="1">
    <source>
        <dbReference type="ARBA" id="ARBA00007594"/>
    </source>
</evidence>
<dbReference type="KEGG" id="ttn:TTX_1409"/>
<dbReference type="PANTHER" id="PTHR11524:SF16">
    <property type="entry name" value="LARGE RIBOSOMAL SUBUNIT PROTEIN UL30"/>
    <property type="match status" value="1"/>
</dbReference>
<feature type="domain" description="Large ribosomal subunit protein uL30-like ferredoxin-like fold" evidence="5">
    <location>
        <begin position="18"/>
        <end position="68"/>
    </location>
</feature>
<dbReference type="SUPFAM" id="SSF55129">
    <property type="entry name" value="Ribosomal protein L30p/L7e"/>
    <property type="match status" value="1"/>
</dbReference>